<sequence length="207" mass="22638">MSLRTLTLNSSAPSTTSTGQSVTEIETDIASLGVKSTPSNLLADMDNYPSIHWQDDPAQPSEGSERLSRLVSHSNTHTFSLQSLLQSSTSLLCNPDTEYTPLLHSWLKTQNMPDGKFAQYSSIAFATCLRESMASTDSSLTEESGESSEWDYYYEEGAEYEYDVEAGGRLGVLEEREKVVSVVFMAGLGVLLVGVVVFVCLVVRRGD</sequence>
<accession>A0A6A5VZM4</accession>
<evidence type="ECO:0000313" key="3">
    <source>
        <dbReference type="EMBL" id="KAF1995152.1"/>
    </source>
</evidence>
<feature type="transmembrane region" description="Helical" evidence="2">
    <location>
        <begin position="179"/>
        <end position="203"/>
    </location>
</feature>
<dbReference type="AlphaFoldDB" id="A0A6A5VZM4"/>
<feature type="region of interest" description="Disordered" evidence="1">
    <location>
        <begin position="48"/>
        <end position="70"/>
    </location>
</feature>
<organism evidence="3 4">
    <name type="scientific">Amniculicola lignicola CBS 123094</name>
    <dbReference type="NCBI Taxonomy" id="1392246"/>
    <lineage>
        <taxon>Eukaryota</taxon>
        <taxon>Fungi</taxon>
        <taxon>Dikarya</taxon>
        <taxon>Ascomycota</taxon>
        <taxon>Pezizomycotina</taxon>
        <taxon>Dothideomycetes</taxon>
        <taxon>Pleosporomycetidae</taxon>
        <taxon>Pleosporales</taxon>
        <taxon>Amniculicolaceae</taxon>
        <taxon>Amniculicola</taxon>
    </lineage>
</organism>
<name>A0A6A5VZM4_9PLEO</name>
<evidence type="ECO:0000313" key="4">
    <source>
        <dbReference type="Proteomes" id="UP000799779"/>
    </source>
</evidence>
<keyword evidence="2" id="KW-0812">Transmembrane</keyword>
<dbReference type="Proteomes" id="UP000799779">
    <property type="component" value="Unassembled WGS sequence"/>
</dbReference>
<feature type="region of interest" description="Disordered" evidence="1">
    <location>
        <begin position="1"/>
        <end position="23"/>
    </location>
</feature>
<keyword evidence="2" id="KW-0472">Membrane</keyword>
<evidence type="ECO:0000256" key="1">
    <source>
        <dbReference type="SAM" id="MobiDB-lite"/>
    </source>
</evidence>
<keyword evidence="4" id="KW-1185">Reference proteome</keyword>
<keyword evidence="2" id="KW-1133">Transmembrane helix</keyword>
<protein>
    <submittedName>
        <fullName evidence="3">Uncharacterized protein</fullName>
    </submittedName>
</protein>
<evidence type="ECO:0000256" key="2">
    <source>
        <dbReference type="SAM" id="Phobius"/>
    </source>
</evidence>
<proteinExistence type="predicted"/>
<dbReference type="EMBL" id="ML977644">
    <property type="protein sequence ID" value="KAF1995152.1"/>
    <property type="molecule type" value="Genomic_DNA"/>
</dbReference>
<gene>
    <name evidence="3" type="ORF">P154DRAFT_624161</name>
</gene>
<reference evidence="3" key="1">
    <citation type="journal article" date="2020" name="Stud. Mycol.">
        <title>101 Dothideomycetes genomes: a test case for predicting lifestyles and emergence of pathogens.</title>
        <authorList>
            <person name="Haridas S."/>
            <person name="Albert R."/>
            <person name="Binder M."/>
            <person name="Bloem J."/>
            <person name="Labutti K."/>
            <person name="Salamov A."/>
            <person name="Andreopoulos B."/>
            <person name="Baker S."/>
            <person name="Barry K."/>
            <person name="Bills G."/>
            <person name="Bluhm B."/>
            <person name="Cannon C."/>
            <person name="Castanera R."/>
            <person name="Culley D."/>
            <person name="Daum C."/>
            <person name="Ezra D."/>
            <person name="Gonzalez J."/>
            <person name="Henrissat B."/>
            <person name="Kuo A."/>
            <person name="Liang C."/>
            <person name="Lipzen A."/>
            <person name="Lutzoni F."/>
            <person name="Magnuson J."/>
            <person name="Mondo S."/>
            <person name="Nolan M."/>
            <person name="Ohm R."/>
            <person name="Pangilinan J."/>
            <person name="Park H.-J."/>
            <person name="Ramirez L."/>
            <person name="Alfaro M."/>
            <person name="Sun H."/>
            <person name="Tritt A."/>
            <person name="Yoshinaga Y."/>
            <person name="Zwiers L.-H."/>
            <person name="Turgeon B."/>
            <person name="Goodwin S."/>
            <person name="Spatafora J."/>
            <person name="Crous P."/>
            <person name="Grigoriev I."/>
        </authorList>
    </citation>
    <scope>NUCLEOTIDE SEQUENCE</scope>
    <source>
        <strain evidence="3">CBS 123094</strain>
    </source>
</reference>